<dbReference type="AlphaFoldDB" id="K5W5H0"/>
<gene>
    <name evidence="2" type="ORF">PHACADRAFT_97859</name>
</gene>
<dbReference type="Pfam" id="PF18803">
    <property type="entry name" value="CxC2"/>
    <property type="match status" value="1"/>
</dbReference>
<proteinExistence type="predicted"/>
<evidence type="ECO:0000313" key="2">
    <source>
        <dbReference type="EMBL" id="EKM54360.1"/>
    </source>
</evidence>
<dbReference type="HOGENOM" id="CLU_2855974_0_0_1"/>
<reference evidence="2 3" key="1">
    <citation type="journal article" date="2012" name="BMC Genomics">
        <title>Comparative genomics of the white-rot fungi, Phanerochaete carnosa and P. chrysosporium, to elucidate the genetic basis of the distinct wood types they colonize.</title>
        <authorList>
            <person name="Suzuki H."/>
            <person name="MacDonald J."/>
            <person name="Syed K."/>
            <person name="Salamov A."/>
            <person name="Hori C."/>
            <person name="Aerts A."/>
            <person name="Henrissat B."/>
            <person name="Wiebenga A."/>
            <person name="vanKuyk P.A."/>
            <person name="Barry K."/>
            <person name="Lindquist E."/>
            <person name="LaButti K."/>
            <person name="Lapidus A."/>
            <person name="Lucas S."/>
            <person name="Coutinho P."/>
            <person name="Gong Y."/>
            <person name="Samejima M."/>
            <person name="Mahadevan R."/>
            <person name="Abou-Zaid M."/>
            <person name="de Vries R.P."/>
            <person name="Igarashi K."/>
            <person name="Yadav J.S."/>
            <person name="Grigoriev I.V."/>
            <person name="Master E.R."/>
        </authorList>
    </citation>
    <scope>NUCLEOTIDE SEQUENCE [LARGE SCALE GENOMIC DNA]</scope>
    <source>
        <strain evidence="2 3">HHB-10118-sp</strain>
    </source>
</reference>
<dbReference type="OrthoDB" id="3257613at2759"/>
<dbReference type="InParanoid" id="K5W5H0"/>
<sequence length="65" mass="7320">RWNGQYFKKIILRDLGIALQLGHPARKICCSSAIGLQVCMVIHISDLHLVTLLFCGCNQLSHTRD</sequence>
<name>K5W5H0_PHACS</name>
<evidence type="ECO:0000313" key="3">
    <source>
        <dbReference type="Proteomes" id="UP000008370"/>
    </source>
</evidence>
<dbReference type="KEGG" id="pco:PHACADRAFT_97859"/>
<dbReference type="GeneID" id="18920991"/>
<accession>K5W5H0</accession>
<organism evidence="2 3">
    <name type="scientific">Phanerochaete carnosa (strain HHB-10118-sp)</name>
    <name type="common">White-rot fungus</name>
    <name type="synonym">Peniophora carnosa</name>
    <dbReference type="NCBI Taxonomy" id="650164"/>
    <lineage>
        <taxon>Eukaryota</taxon>
        <taxon>Fungi</taxon>
        <taxon>Dikarya</taxon>
        <taxon>Basidiomycota</taxon>
        <taxon>Agaricomycotina</taxon>
        <taxon>Agaricomycetes</taxon>
        <taxon>Polyporales</taxon>
        <taxon>Phanerochaetaceae</taxon>
        <taxon>Phanerochaete</taxon>
    </lineage>
</organism>
<dbReference type="EMBL" id="JH930473">
    <property type="protein sequence ID" value="EKM54360.1"/>
    <property type="molecule type" value="Genomic_DNA"/>
</dbReference>
<dbReference type="RefSeq" id="XP_007397058.1">
    <property type="nucleotide sequence ID" value="XM_007396996.1"/>
</dbReference>
<dbReference type="Proteomes" id="UP000008370">
    <property type="component" value="Unassembled WGS sequence"/>
</dbReference>
<dbReference type="InterPro" id="IPR041457">
    <property type="entry name" value="CxC2_KDZ-assoc"/>
</dbReference>
<keyword evidence="3" id="KW-1185">Reference proteome</keyword>
<evidence type="ECO:0000259" key="1">
    <source>
        <dbReference type="Pfam" id="PF18803"/>
    </source>
</evidence>
<feature type="non-terminal residue" evidence="2">
    <location>
        <position position="1"/>
    </location>
</feature>
<protein>
    <recommendedName>
        <fullName evidence="1">CxC2-like cysteine cluster KDZ transposase-associated domain-containing protein</fullName>
    </recommendedName>
</protein>
<feature type="domain" description="CxC2-like cysteine cluster KDZ transposase-associated" evidence="1">
    <location>
        <begin position="12"/>
        <end position="62"/>
    </location>
</feature>